<dbReference type="Gene3D" id="3.10.50.40">
    <property type="match status" value="1"/>
</dbReference>
<dbReference type="STRING" id="1227492.C482_10451"/>
<dbReference type="Proteomes" id="UP000011693">
    <property type="component" value="Unassembled WGS sequence"/>
</dbReference>
<proteinExistence type="predicted"/>
<dbReference type="InterPro" id="IPR046357">
    <property type="entry name" value="PPIase_dom_sf"/>
</dbReference>
<dbReference type="EMBL" id="AOIN01000058">
    <property type="protein sequence ID" value="ELY99118.1"/>
    <property type="molecule type" value="Genomic_DNA"/>
</dbReference>
<organism evidence="2 3">
    <name type="scientific">Natrialba chahannaoensis JCM 10990</name>
    <dbReference type="NCBI Taxonomy" id="1227492"/>
    <lineage>
        <taxon>Archaea</taxon>
        <taxon>Methanobacteriati</taxon>
        <taxon>Methanobacteriota</taxon>
        <taxon>Stenosarchaea group</taxon>
        <taxon>Halobacteria</taxon>
        <taxon>Halobacteriales</taxon>
        <taxon>Natrialbaceae</taxon>
        <taxon>Natrialba</taxon>
    </lineage>
</organism>
<feature type="region of interest" description="Disordered" evidence="1">
    <location>
        <begin position="56"/>
        <end position="78"/>
    </location>
</feature>
<dbReference type="GO" id="GO:0003755">
    <property type="term" value="F:peptidyl-prolyl cis-trans isomerase activity"/>
    <property type="evidence" value="ECO:0007669"/>
    <property type="project" value="InterPro"/>
</dbReference>
<feature type="region of interest" description="Disordered" evidence="1">
    <location>
        <begin position="1"/>
        <end position="35"/>
    </location>
</feature>
<accession>M0AP15</accession>
<comment type="caution">
    <text evidence="2">The sequence shown here is derived from an EMBL/GenBank/DDBJ whole genome shotgun (WGS) entry which is preliminary data.</text>
</comment>
<gene>
    <name evidence="2" type="ORF">C482_10451</name>
</gene>
<feature type="non-terminal residue" evidence="2">
    <location>
        <position position="78"/>
    </location>
</feature>
<evidence type="ECO:0000313" key="2">
    <source>
        <dbReference type="EMBL" id="ELY99118.1"/>
    </source>
</evidence>
<keyword evidence="2" id="KW-0413">Isomerase</keyword>
<evidence type="ECO:0000256" key="1">
    <source>
        <dbReference type="SAM" id="MobiDB-lite"/>
    </source>
</evidence>
<protein>
    <submittedName>
        <fullName evidence="2">FKBP-type peptidylprolyl isomerase</fullName>
    </submittedName>
</protein>
<sequence>MTEEQEAELDEQADDVEAEADEDAAEAEGLQDGDFVELEYTAYTADGDQLVDTTDPEVAEEEGVADQNLSLIHISERA</sequence>
<keyword evidence="3" id="KW-1185">Reference proteome</keyword>
<dbReference type="AlphaFoldDB" id="M0AP15"/>
<reference evidence="2 3" key="1">
    <citation type="journal article" date="2014" name="PLoS Genet.">
        <title>Phylogenetically driven sequencing of extremely halophilic archaea reveals strategies for static and dynamic osmo-response.</title>
        <authorList>
            <person name="Becker E.A."/>
            <person name="Seitzer P.M."/>
            <person name="Tritt A."/>
            <person name="Larsen D."/>
            <person name="Krusor M."/>
            <person name="Yao A.I."/>
            <person name="Wu D."/>
            <person name="Madern D."/>
            <person name="Eisen J.A."/>
            <person name="Darling A.E."/>
            <person name="Facciotti M.T."/>
        </authorList>
    </citation>
    <scope>NUCLEOTIDE SEQUENCE [LARGE SCALE GENOMIC DNA]</scope>
    <source>
        <strain evidence="2 3">JCM 10990</strain>
    </source>
</reference>
<evidence type="ECO:0000313" key="3">
    <source>
        <dbReference type="Proteomes" id="UP000011693"/>
    </source>
</evidence>
<name>M0AP15_9EURY</name>